<name>A0A250XI94_9CHLO</name>
<feature type="compositionally biased region" description="Polar residues" evidence="1">
    <location>
        <begin position="127"/>
        <end position="141"/>
    </location>
</feature>
<protein>
    <submittedName>
        <fullName evidence="2">Uncharacterized protein</fullName>
    </submittedName>
</protein>
<comment type="caution">
    <text evidence="2">The sequence shown here is derived from an EMBL/GenBank/DDBJ whole genome shotgun (WGS) entry which is preliminary data.</text>
</comment>
<dbReference type="EMBL" id="BEGY01000085">
    <property type="protein sequence ID" value="GAX82763.1"/>
    <property type="molecule type" value="Genomic_DNA"/>
</dbReference>
<organism evidence="2 3">
    <name type="scientific">Chlamydomonas eustigma</name>
    <dbReference type="NCBI Taxonomy" id="1157962"/>
    <lineage>
        <taxon>Eukaryota</taxon>
        <taxon>Viridiplantae</taxon>
        <taxon>Chlorophyta</taxon>
        <taxon>core chlorophytes</taxon>
        <taxon>Chlorophyceae</taxon>
        <taxon>CS clade</taxon>
        <taxon>Chlamydomonadales</taxon>
        <taxon>Chlamydomonadaceae</taxon>
        <taxon>Chlamydomonas</taxon>
    </lineage>
</organism>
<evidence type="ECO:0000256" key="1">
    <source>
        <dbReference type="SAM" id="MobiDB-lite"/>
    </source>
</evidence>
<keyword evidence="3" id="KW-1185">Reference proteome</keyword>
<feature type="region of interest" description="Disordered" evidence="1">
    <location>
        <begin position="120"/>
        <end position="142"/>
    </location>
</feature>
<sequence length="285" mass="31592">MSMLRNLHYQRRKPNERYLKTFSKLQASETGGLKEIVEDRKPEVMDQLLHRTSRDRALSRKALKLKYTSLIARSQEFDFHLPPELTTSKADELTAQAAVDQGVVKASPLPRLKSRALAKLKAGEENSPVQRSTPQNHNKQVVSGRRLLFQPSPAITAHKLDPEDIEILQVSNPSILNPNLHFESICLPLIDGGTDTALRYAELQQDDVKFENICLQDCAKDTSSSGVASPLLSSARLTAEQPTVDGCTSGHDNTCFVPVACRIKRSWIPSSQPISYHIQTVTAGG</sequence>
<accession>A0A250XI94</accession>
<evidence type="ECO:0000313" key="3">
    <source>
        <dbReference type="Proteomes" id="UP000232323"/>
    </source>
</evidence>
<proteinExistence type="predicted"/>
<reference evidence="2 3" key="1">
    <citation type="submission" date="2017-08" db="EMBL/GenBank/DDBJ databases">
        <title>Acidophilic green algal genome provides insights into adaptation to an acidic environment.</title>
        <authorList>
            <person name="Hirooka S."/>
            <person name="Hirose Y."/>
            <person name="Kanesaki Y."/>
            <person name="Higuchi S."/>
            <person name="Fujiwara T."/>
            <person name="Onuma R."/>
            <person name="Era A."/>
            <person name="Ohbayashi R."/>
            <person name="Uzuka A."/>
            <person name="Nozaki H."/>
            <person name="Yoshikawa H."/>
            <person name="Miyagishima S.Y."/>
        </authorList>
    </citation>
    <scope>NUCLEOTIDE SEQUENCE [LARGE SCALE GENOMIC DNA]</scope>
    <source>
        <strain evidence="2 3">NIES-2499</strain>
    </source>
</reference>
<gene>
    <name evidence="2" type="ORF">CEUSTIGMA_g10189.t1</name>
</gene>
<dbReference type="AlphaFoldDB" id="A0A250XI94"/>
<dbReference type="Proteomes" id="UP000232323">
    <property type="component" value="Unassembled WGS sequence"/>
</dbReference>
<evidence type="ECO:0000313" key="2">
    <source>
        <dbReference type="EMBL" id="GAX82763.1"/>
    </source>
</evidence>